<accession>A0A2S0KQ75</accession>
<dbReference type="Gene3D" id="3.20.20.70">
    <property type="entry name" value="Aldolase class I"/>
    <property type="match status" value="1"/>
</dbReference>
<sequence length="248" mass="26828">MNDNNKFVPEVYSRLRRENKQATPKIIRNASGINIFGRRIKSLVFSTDVATLCYTDADAILAVYPHTPHPAIIEAITGVASQPVFAGVGGGITKGNRSATIAQFAEARGAMGIVVNSPTTIETIALIDEMVDSPIVATVVSQYDDIEGKLAAGVDILNVANGKNTANLVRWIRKHYPTVPIIATGGGSDESIQETIDAGANAISFAPPTNAELFKELMGKYRTERKEDFMAEHDGMTMTEFEKLNEEN</sequence>
<dbReference type="InterPro" id="IPR013785">
    <property type="entry name" value="Aldolase_TIM"/>
</dbReference>
<evidence type="ECO:0000313" key="1">
    <source>
        <dbReference type="EMBL" id="AVM43149.1"/>
    </source>
</evidence>
<proteinExistence type="predicted"/>
<dbReference type="AlphaFoldDB" id="A0A2S0KQ75"/>
<dbReference type="OrthoDB" id="1092608at2"/>
<name>A0A2S0KQ75_9FIRM</name>
<keyword evidence="1" id="KW-0378">Hydrolase</keyword>
<protein>
    <submittedName>
        <fullName evidence="1">Hydrolase</fullName>
    </submittedName>
</protein>
<dbReference type="SUPFAM" id="SSF51412">
    <property type="entry name" value="Inosine monophosphate dehydrogenase (IMPDH)"/>
    <property type="match status" value="1"/>
</dbReference>
<gene>
    <name evidence="1" type="ORF">C5Q98_05970</name>
</gene>
<dbReference type="GO" id="GO:0016787">
    <property type="term" value="F:hydrolase activity"/>
    <property type="evidence" value="ECO:0007669"/>
    <property type="project" value="UniProtKB-KW"/>
</dbReference>
<dbReference type="KEGG" id="fsa:C5Q98_05970"/>
<keyword evidence="2" id="KW-1185">Reference proteome</keyword>
<dbReference type="EMBL" id="CP027226">
    <property type="protein sequence ID" value="AVM43149.1"/>
    <property type="molecule type" value="Genomic_DNA"/>
</dbReference>
<reference evidence="2" key="1">
    <citation type="submission" date="2018-02" db="EMBL/GenBank/DDBJ databases">
        <authorList>
            <person name="Holder M.E."/>
            <person name="Ajami N.J."/>
            <person name="Petrosino J.F."/>
        </authorList>
    </citation>
    <scope>NUCLEOTIDE SEQUENCE [LARGE SCALE GENOMIC DNA]</scope>
    <source>
        <strain evidence="2">CCUG 47711</strain>
    </source>
</reference>
<evidence type="ECO:0000313" key="2">
    <source>
        <dbReference type="Proteomes" id="UP000237947"/>
    </source>
</evidence>
<dbReference type="Proteomes" id="UP000237947">
    <property type="component" value="Chromosome"/>
</dbReference>
<organism evidence="1 2">
    <name type="scientific">Fastidiosipila sanguinis</name>
    <dbReference type="NCBI Taxonomy" id="236753"/>
    <lineage>
        <taxon>Bacteria</taxon>
        <taxon>Bacillati</taxon>
        <taxon>Bacillota</taxon>
        <taxon>Clostridia</taxon>
        <taxon>Eubacteriales</taxon>
        <taxon>Oscillospiraceae</taxon>
        <taxon>Fastidiosipila</taxon>
    </lineage>
</organism>